<feature type="region of interest" description="Disordered" evidence="1">
    <location>
        <begin position="1"/>
        <end position="47"/>
    </location>
</feature>
<dbReference type="AlphaFoldDB" id="A0A6J4NNG4"/>
<dbReference type="GO" id="GO:0030729">
    <property type="term" value="F:acetoacetate-CoA ligase activity"/>
    <property type="evidence" value="ECO:0007669"/>
    <property type="project" value="UniProtKB-EC"/>
</dbReference>
<dbReference type="EMBL" id="CADCUX010000053">
    <property type="protein sequence ID" value="CAA9387511.1"/>
    <property type="molecule type" value="Genomic_DNA"/>
</dbReference>
<gene>
    <name evidence="2" type="ORF">AVDCRST_MAG51-214</name>
</gene>
<protein>
    <submittedName>
        <fullName evidence="2">Acetoacetyl-CoA synthetase</fullName>
        <ecNumber evidence="2">6.2.1.16</ecNumber>
    </submittedName>
</protein>
<evidence type="ECO:0000313" key="2">
    <source>
        <dbReference type="EMBL" id="CAA9387511.1"/>
    </source>
</evidence>
<accession>A0A6J4NNG4</accession>
<feature type="compositionally biased region" description="Low complexity" evidence="1">
    <location>
        <begin position="23"/>
        <end position="47"/>
    </location>
</feature>
<sequence length="47" mass="4658">ADQEAAARPTAGEGDQARDHVKPAVPGLLPALRAGAPAARADARTGL</sequence>
<feature type="non-terminal residue" evidence="2">
    <location>
        <position position="47"/>
    </location>
</feature>
<evidence type="ECO:0000256" key="1">
    <source>
        <dbReference type="SAM" id="MobiDB-lite"/>
    </source>
</evidence>
<proteinExistence type="predicted"/>
<reference evidence="2" key="1">
    <citation type="submission" date="2020-02" db="EMBL/GenBank/DDBJ databases">
        <authorList>
            <person name="Meier V. D."/>
        </authorList>
    </citation>
    <scope>NUCLEOTIDE SEQUENCE</scope>
    <source>
        <strain evidence="2">AVDCRST_MAG51</strain>
    </source>
</reference>
<organism evidence="2">
    <name type="scientific">uncultured Ramlibacter sp</name>
    <dbReference type="NCBI Taxonomy" id="260755"/>
    <lineage>
        <taxon>Bacteria</taxon>
        <taxon>Pseudomonadati</taxon>
        <taxon>Pseudomonadota</taxon>
        <taxon>Betaproteobacteria</taxon>
        <taxon>Burkholderiales</taxon>
        <taxon>Comamonadaceae</taxon>
        <taxon>Ramlibacter</taxon>
        <taxon>environmental samples</taxon>
    </lineage>
</organism>
<keyword evidence="2" id="KW-0436">Ligase</keyword>
<name>A0A6J4NNG4_9BURK</name>
<feature type="non-terminal residue" evidence="2">
    <location>
        <position position="1"/>
    </location>
</feature>
<dbReference type="EC" id="6.2.1.16" evidence="2"/>